<evidence type="ECO:0000259" key="1">
    <source>
        <dbReference type="PROSITE" id="PS51708"/>
    </source>
</evidence>
<evidence type="ECO:0000313" key="2">
    <source>
        <dbReference type="EMBL" id="SHK01869.1"/>
    </source>
</evidence>
<dbReference type="RefSeq" id="WP_143184605.1">
    <property type="nucleotide sequence ID" value="NZ_FQYR01000005.1"/>
</dbReference>
<dbReference type="AlphaFoldDB" id="A0A1M6P1K6"/>
<dbReference type="InterPro" id="IPR007899">
    <property type="entry name" value="CHAD_dom"/>
</dbReference>
<sequence>MALPLHHENLADWAMTELNFWLERLHSKLPLDEEETHSIRLTAKKLRAAWLLTLPLIGETRCHLACQEMKQLADHFAANRDSTVQSQLVSSLLNSTSQDNTAEWENELREQFFTQSCTHQTNLDESPRELIQSNLSHWQSCRDLLNDIQLLRPGLKQTRKKLRHKLTQALKSGSMKQWHQCRKWLKYFYYQKEILAEMESKQPGKSIERLRELGRVLGKRHDLHNLLTMASPTGLSLSGHQKLDLLRNRATQNDAELNQKATALARKILE</sequence>
<dbReference type="Proteomes" id="UP000184510">
    <property type="component" value="Unassembled WGS sequence"/>
</dbReference>
<feature type="domain" description="CHAD" evidence="1">
    <location>
        <begin position="1"/>
        <end position="270"/>
    </location>
</feature>
<keyword evidence="3" id="KW-1185">Reference proteome</keyword>
<dbReference type="EMBL" id="FQYR01000005">
    <property type="protein sequence ID" value="SHK01869.1"/>
    <property type="molecule type" value="Genomic_DNA"/>
</dbReference>
<dbReference type="PROSITE" id="PS51708">
    <property type="entry name" value="CHAD"/>
    <property type="match status" value="1"/>
</dbReference>
<protein>
    <submittedName>
        <fullName evidence="2">CHAD domain-containing protein</fullName>
    </submittedName>
</protein>
<dbReference type="Gene3D" id="1.40.20.10">
    <property type="entry name" value="CHAD domain"/>
    <property type="match status" value="2"/>
</dbReference>
<dbReference type="PANTHER" id="PTHR39339:SF1">
    <property type="entry name" value="CHAD DOMAIN-CONTAINING PROTEIN"/>
    <property type="match status" value="1"/>
</dbReference>
<dbReference type="InParanoid" id="A0A1M6P1K6"/>
<dbReference type="InterPro" id="IPR038186">
    <property type="entry name" value="CHAD_dom_sf"/>
</dbReference>
<dbReference type="PANTHER" id="PTHR39339">
    <property type="entry name" value="SLR1444 PROTEIN"/>
    <property type="match status" value="1"/>
</dbReference>
<reference evidence="2 3" key="1">
    <citation type="submission" date="2016-11" db="EMBL/GenBank/DDBJ databases">
        <authorList>
            <person name="Jaros S."/>
            <person name="Januszkiewicz K."/>
            <person name="Wedrychowicz H."/>
        </authorList>
    </citation>
    <scope>NUCLEOTIDE SEQUENCE [LARGE SCALE GENOMIC DNA]</scope>
    <source>
        <strain evidence="2 3">DSM 18772</strain>
    </source>
</reference>
<dbReference type="STRING" id="1123071.SAMN02745181_3048"/>
<organism evidence="2 3">
    <name type="scientific">Rubritalea squalenifaciens DSM 18772</name>
    <dbReference type="NCBI Taxonomy" id="1123071"/>
    <lineage>
        <taxon>Bacteria</taxon>
        <taxon>Pseudomonadati</taxon>
        <taxon>Verrucomicrobiota</taxon>
        <taxon>Verrucomicrobiia</taxon>
        <taxon>Verrucomicrobiales</taxon>
        <taxon>Rubritaleaceae</taxon>
        <taxon>Rubritalea</taxon>
    </lineage>
</organism>
<dbReference type="SMART" id="SM00880">
    <property type="entry name" value="CHAD"/>
    <property type="match status" value="1"/>
</dbReference>
<accession>A0A1M6P1K6</accession>
<dbReference type="OrthoDB" id="9810907at2"/>
<name>A0A1M6P1K6_9BACT</name>
<proteinExistence type="predicted"/>
<gene>
    <name evidence="2" type="ORF">SAMN02745181_3048</name>
</gene>
<dbReference type="Pfam" id="PF05235">
    <property type="entry name" value="CHAD"/>
    <property type="match status" value="1"/>
</dbReference>
<evidence type="ECO:0000313" key="3">
    <source>
        <dbReference type="Proteomes" id="UP000184510"/>
    </source>
</evidence>